<accession>A0AAD3P4I3</accession>
<evidence type="ECO:0000313" key="3">
    <source>
        <dbReference type="Proteomes" id="UP001279734"/>
    </source>
</evidence>
<proteinExistence type="predicted"/>
<dbReference type="Gene3D" id="2.60.120.10">
    <property type="entry name" value="Jelly Rolls"/>
    <property type="match status" value="1"/>
</dbReference>
<dbReference type="AlphaFoldDB" id="A0AAD3P4I3"/>
<name>A0AAD3P4I3_NEPGR</name>
<dbReference type="GO" id="GO:0005975">
    <property type="term" value="P:carbohydrate metabolic process"/>
    <property type="evidence" value="ECO:0007669"/>
    <property type="project" value="InterPro"/>
</dbReference>
<dbReference type="InterPro" id="IPR014710">
    <property type="entry name" value="RmlC-like_jellyroll"/>
</dbReference>
<comment type="caution">
    <text evidence="2">The sequence shown here is derived from an EMBL/GenBank/DDBJ whole genome shotgun (WGS) entry which is preliminary data.</text>
</comment>
<dbReference type="SUPFAM" id="SSF89623">
    <property type="entry name" value="Ribose/Galactose isomerase RpiB/AlsB"/>
    <property type="match status" value="1"/>
</dbReference>
<sequence>MAHPDNQAQDQDKVGNHRIKFVTGADSFGCSLKDALVSHLGSLNIEVEDIGVGAYYTIGEEIGRRVSADADSNSTHKTYGLVACGTGVGVQIFANKSPSVYAATCLTPEEAQNTRSINNANVLAVSGMSTPPDTAIKILDTFINTPFKSPCAASGNKDWDPEIQSFLENSLPEMAKIGINKDEQYSNCAICCLAKNREFVPVDIMPGGMMKIVRESPTSAVVKFKAGSVEPAHHHTFGHDLIVMQGSKRVWNLTKSENYDLGAGDFLFTPAGDVHRVKYFEDTEFFIRWDGHWDIFLDEDLETAKAAIEAEL</sequence>
<dbReference type="PANTHER" id="PTHR30345:SF0">
    <property type="entry name" value="DNA DAMAGE-REPAIR_TOLERATION PROTEIN DRT102"/>
    <property type="match status" value="1"/>
</dbReference>
<keyword evidence="3" id="KW-1185">Reference proteome</keyword>
<organism evidence="2 3">
    <name type="scientific">Nepenthes gracilis</name>
    <name type="common">Slender pitcher plant</name>
    <dbReference type="NCBI Taxonomy" id="150966"/>
    <lineage>
        <taxon>Eukaryota</taxon>
        <taxon>Viridiplantae</taxon>
        <taxon>Streptophyta</taxon>
        <taxon>Embryophyta</taxon>
        <taxon>Tracheophyta</taxon>
        <taxon>Spermatophyta</taxon>
        <taxon>Magnoliopsida</taxon>
        <taxon>eudicotyledons</taxon>
        <taxon>Gunneridae</taxon>
        <taxon>Pentapetalae</taxon>
        <taxon>Caryophyllales</taxon>
        <taxon>Nepenthaceae</taxon>
        <taxon>Nepenthes</taxon>
    </lineage>
</organism>
<dbReference type="InterPro" id="IPR011051">
    <property type="entry name" value="RmlC_Cupin_sf"/>
</dbReference>
<dbReference type="InterPro" id="IPR013096">
    <property type="entry name" value="Cupin_2"/>
</dbReference>
<gene>
    <name evidence="2" type="ORF">Nepgr_001460</name>
</gene>
<feature type="domain" description="Cupin type-2" evidence="1">
    <location>
        <begin position="221"/>
        <end position="278"/>
    </location>
</feature>
<evidence type="ECO:0000313" key="2">
    <source>
        <dbReference type="EMBL" id="GMG99620.1"/>
    </source>
</evidence>
<dbReference type="Proteomes" id="UP001279734">
    <property type="component" value="Unassembled WGS sequence"/>
</dbReference>
<dbReference type="PANTHER" id="PTHR30345">
    <property type="entry name" value="RIBOSE-5-PHOSPHATE ISOMERASE B"/>
    <property type="match status" value="1"/>
</dbReference>
<protein>
    <recommendedName>
        <fullName evidence="1">Cupin type-2 domain-containing protein</fullName>
    </recommendedName>
</protein>
<dbReference type="InterPro" id="IPR012100">
    <property type="entry name" value="DRT102"/>
</dbReference>
<dbReference type="EMBL" id="BSYO01000001">
    <property type="protein sequence ID" value="GMG99620.1"/>
    <property type="molecule type" value="Genomic_DNA"/>
</dbReference>
<dbReference type="SUPFAM" id="SSF51182">
    <property type="entry name" value="RmlC-like cupins"/>
    <property type="match status" value="1"/>
</dbReference>
<dbReference type="InterPro" id="IPR036569">
    <property type="entry name" value="RpiB_LacA_LacB_sf"/>
</dbReference>
<dbReference type="Pfam" id="PF07883">
    <property type="entry name" value="Cupin_2"/>
    <property type="match status" value="1"/>
</dbReference>
<dbReference type="InterPro" id="IPR003500">
    <property type="entry name" value="RpiB_LacA_LacB"/>
</dbReference>
<evidence type="ECO:0000259" key="1">
    <source>
        <dbReference type="Pfam" id="PF07883"/>
    </source>
</evidence>
<dbReference type="Pfam" id="PF02502">
    <property type="entry name" value="LacAB_rpiB"/>
    <property type="match status" value="1"/>
</dbReference>
<reference evidence="2" key="1">
    <citation type="submission" date="2023-05" db="EMBL/GenBank/DDBJ databases">
        <title>Nepenthes gracilis genome sequencing.</title>
        <authorList>
            <person name="Fukushima K."/>
        </authorList>
    </citation>
    <scope>NUCLEOTIDE SEQUENCE</scope>
    <source>
        <strain evidence="2">SING2019-196</strain>
    </source>
</reference>
<dbReference type="GO" id="GO:0016853">
    <property type="term" value="F:isomerase activity"/>
    <property type="evidence" value="ECO:0007669"/>
    <property type="project" value="InterPro"/>
</dbReference>
<dbReference type="PIRSF" id="PIRSF011609">
    <property type="entry name" value="DRT102"/>
    <property type="match status" value="1"/>
</dbReference>
<dbReference type="Gene3D" id="3.40.1400.10">
    <property type="entry name" value="Sugar-phosphate isomerase, RpiB/LacA/LacB"/>
    <property type="match status" value="1"/>
</dbReference>